<dbReference type="Pfam" id="PF12158">
    <property type="entry name" value="DUF3592"/>
    <property type="match status" value="1"/>
</dbReference>
<evidence type="ECO:0000313" key="3">
    <source>
        <dbReference type="EMBL" id="HFC47208.1"/>
    </source>
</evidence>
<keyword evidence="1" id="KW-0812">Transmembrane</keyword>
<protein>
    <submittedName>
        <fullName evidence="3">DUF3592 domain-containing protein</fullName>
    </submittedName>
</protein>
<proteinExistence type="predicted"/>
<feature type="domain" description="DUF3592" evidence="2">
    <location>
        <begin position="46"/>
        <end position="131"/>
    </location>
</feature>
<comment type="caution">
    <text evidence="3">The sequence shown here is derived from an EMBL/GenBank/DDBJ whole genome shotgun (WGS) entry which is preliminary data.</text>
</comment>
<dbReference type="InterPro" id="IPR021994">
    <property type="entry name" value="DUF3592"/>
</dbReference>
<keyword evidence="1" id="KW-1133">Transmembrane helix</keyword>
<evidence type="ECO:0000259" key="2">
    <source>
        <dbReference type="Pfam" id="PF12158"/>
    </source>
</evidence>
<dbReference type="Proteomes" id="UP000885797">
    <property type="component" value="Unassembled WGS sequence"/>
</dbReference>
<dbReference type="EMBL" id="DRND01000392">
    <property type="protein sequence ID" value="HFC47208.1"/>
    <property type="molecule type" value="Genomic_DNA"/>
</dbReference>
<accession>A0A7V2SWF5</accession>
<dbReference type="AlphaFoldDB" id="A0A7V2SWF5"/>
<reference evidence="3" key="1">
    <citation type="journal article" date="2020" name="mSystems">
        <title>Genome- and Community-Level Interaction Insights into Carbon Utilization and Element Cycling Functions of Hydrothermarchaeota in Hydrothermal Sediment.</title>
        <authorList>
            <person name="Zhou Z."/>
            <person name="Liu Y."/>
            <person name="Xu W."/>
            <person name="Pan J."/>
            <person name="Luo Z.H."/>
            <person name="Li M."/>
        </authorList>
    </citation>
    <scope>NUCLEOTIDE SEQUENCE [LARGE SCALE GENOMIC DNA]</scope>
    <source>
        <strain evidence="3">HyVt-503</strain>
    </source>
</reference>
<feature type="transmembrane region" description="Helical" evidence="1">
    <location>
        <begin position="136"/>
        <end position="153"/>
    </location>
</feature>
<sequence>MNWYIGSMGYKLFSIFFMAFGLWAMIDGTQRAMEGIRARSWPVADGRILLSRYDQWRTQKGIRIAGLCIDVQYIYQVGDKVYDGHRINSGWRCFGNQKHLEDFLRKYPSGKKVLVHYNPDDPAQALLEPGLDWTPFFLWGLGLISISAAWPLLKKGIMPLHRSKT</sequence>
<gene>
    <name evidence="3" type="ORF">ENJ63_04925</name>
</gene>
<evidence type="ECO:0000256" key="1">
    <source>
        <dbReference type="SAM" id="Phobius"/>
    </source>
</evidence>
<name>A0A7V2SWF5_9BACT</name>
<organism evidence="3">
    <name type="scientific">Dissulfuribacter thermophilus</name>
    <dbReference type="NCBI Taxonomy" id="1156395"/>
    <lineage>
        <taxon>Bacteria</taxon>
        <taxon>Pseudomonadati</taxon>
        <taxon>Thermodesulfobacteriota</taxon>
        <taxon>Dissulfuribacteria</taxon>
        <taxon>Dissulfuribacterales</taxon>
        <taxon>Dissulfuribacteraceae</taxon>
        <taxon>Dissulfuribacter</taxon>
    </lineage>
</organism>
<keyword evidence="1" id="KW-0472">Membrane</keyword>